<evidence type="ECO:0000313" key="7">
    <source>
        <dbReference type="Proteomes" id="UP001429580"/>
    </source>
</evidence>
<dbReference type="PANTHER" id="PTHR36985">
    <property type="entry name" value="TRANSLOCATION AND ASSEMBLY MODULE SUBUNIT TAMB"/>
    <property type="match status" value="1"/>
</dbReference>
<evidence type="ECO:0000256" key="3">
    <source>
        <dbReference type="ARBA" id="ARBA00022989"/>
    </source>
</evidence>
<keyword evidence="7" id="KW-1185">Reference proteome</keyword>
<keyword evidence="3" id="KW-1133">Transmembrane helix</keyword>
<sequence>MLLRLTGGVAVAAVGGFFFMTRTDTGRAALVDIIESVANGPDLSLSIGRLEGAVPFDMTVRDVKVGDGTGVWLDVDRARLAWSPLALLSGVLDISVVEADKVAVARAPASSGAAAAETPPAGGGLPQLPFGIRLNELKVGEVALGPALFGQAASLAVKGSAELVDLKQGLNVDLAVDRIDGQEGRITGRFGYAPEGEVLTLDVLAQEPAGGIVSQVAGVPDLPPLSFAAKGAGPLDDWQGQLRLDLAGKAGANGEIAVKRQDAGRVLTAAIDADIAALLPQTVAPLASGRSALAVTARFDDDGKIAVTQAQLTSAAAALTAQGSFDPATEAVSGSARVTAGPPLVFAHLAPVSWSGATLDVNVGGTLSALDATAEIAAGDLAATGYRARQVKIAAHVLGKGPVADEATRFDLTVDGDIAGIATPDAALTQALGGAAKLAVRGSADRTLVAKIDSAHLALAPLSLRFAGIVDPDEIIGKVALEKADLAALRAFAGPELAGRARLDADVDVAFDLSRLSVTLDGAAEGLRTGVAQADGLTGGKLTLAGGVERGEDGSFGFKALKVDGAHVNLSANGSATQSKADVVAKLSLPDLAKVDSQLQGRGDVTVALTGNLDKLDGKATVSVPQARAMGRPIEALKLDVDAKDLLGAVSGTLALGGSVDGKAARGTGRFARARDGAARVDDLDIALGSVSVKGAVALNAAQLATGRVNVVAGNLADLGPLLLTELGGRVNLQADLAAANGGQNARVSGGIDQFAGFGASLRSARIDASGRDLLRRPVFDARIDVTEAIASGVAVPRATITATGTGQASDVRIDGVVQGSDVNAAARVALGEATSITISQARVSRGRQRLDVAPNARIDLSGGTVRIAGLEVRSGSGRLRVAGDAGERLNINTTIQNFPLAVAELFAPDLGLAGTVSGDANVTGAAARPDGRYRLNVAGLTLPAMANAGVRPLAIAASGTLGQGRVTTDSTIRAQNDVTLRVQGSAPLGDGNLDLAVTGPIDLGIANTILSASGQTLTGRANIDLRLRGTTAAPAVGGTVRVAGGQFSDPVQGLFFDNIQAVVTGSERELVITSLSARTRNGGTVNGAGRVAVDPAAGFPGNITIKANKAQLVSSEMVNMVSNLDLAITGPLAHSPKLAGAINVDNLQITIPNRFPLSLAPIEVQHVHPPPRVRARIERQEAAAAQAAASKPFVLGLDVAINAPSRVFVRGQGINAELGGTLRVRGDSGAPMIDGGFQMRRGTLAVVGRTLTFSRGEVSFVGGSLDPTLDFLAEAPASDVTAQIGVSGYASNPKISISSQPELPRDEVFARLLFGRPVTRLSTSQTIRLAQAIAQLTGVGGGDALGSLGRSLGVDSVDVGADDSGNVDVGIGKRINDNIYLGIKQGATPASSRVTVDVNITDHIKLQGEAGAEGAGSVGIGMEWDY</sequence>
<dbReference type="RefSeq" id="WP_166948620.1">
    <property type="nucleotide sequence ID" value="NZ_JAASQI010000001.1"/>
</dbReference>
<dbReference type="PANTHER" id="PTHR36985:SF1">
    <property type="entry name" value="TRANSLOCATION AND ASSEMBLY MODULE SUBUNIT TAMB"/>
    <property type="match status" value="1"/>
</dbReference>
<accession>A0ABX0UX30</accession>
<comment type="subcellular location">
    <subcellularLocation>
        <location evidence="1">Membrane</location>
        <topology evidence="1">Single-pass membrane protein</topology>
    </subcellularLocation>
</comment>
<gene>
    <name evidence="6" type="ORF">FHS82_000647</name>
</gene>
<feature type="domain" description="Translocation and assembly module TamB C-terminal" evidence="5">
    <location>
        <begin position="1076"/>
        <end position="1427"/>
    </location>
</feature>
<evidence type="ECO:0000256" key="1">
    <source>
        <dbReference type="ARBA" id="ARBA00004167"/>
    </source>
</evidence>
<evidence type="ECO:0000313" key="6">
    <source>
        <dbReference type="EMBL" id="NIJ56834.1"/>
    </source>
</evidence>
<organism evidence="6 7">
    <name type="scientific">Pseudochelatococcus lubricantis</name>
    <dbReference type="NCBI Taxonomy" id="1538102"/>
    <lineage>
        <taxon>Bacteria</taxon>
        <taxon>Pseudomonadati</taxon>
        <taxon>Pseudomonadota</taxon>
        <taxon>Alphaproteobacteria</taxon>
        <taxon>Hyphomicrobiales</taxon>
        <taxon>Chelatococcaceae</taxon>
        <taxon>Pseudochelatococcus</taxon>
    </lineage>
</organism>
<keyword evidence="2" id="KW-0812">Transmembrane</keyword>
<reference evidence="6 7" key="1">
    <citation type="submission" date="2020-03" db="EMBL/GenBank/DDBJ databases">
        <title>Genomic Encyclopedia of Type Strains, Phase IV (KMG-IV): sequencing the most valuable type-strain genomes for metagenomic binning, comparative biology and taxonomic classification.</title>
        <authorList>
            <person name="Goeker M."/>
        </authorList>
    </citation>
    <scope>NUCLEOTIDE SEQUENCE [LARGE SCALE GENOMIC DNA]</scope>
    <source>
        <strain evidence="6 7">DSM 103870</strain>
    </source>
</reference>
<dbReference type="Proteomes" id="UP001429580">
    <property type="component" value="Unassembled WGS sequence"/>
</dbReference>
<dbReference type="InterPro" id="IPR007452">
    <property type="entry name" value="TamB_C"/>
</dbReference>
<keyword evidence="4" id="KW-0472">Membrane</keyword>
<name>A0ABX0UX30_9HYPH</name>
<comment type="caution">
    <text evidence="6">The sequence shown here is derived from an EMBL/GenBank/DDBJ whole genome shotgun (WGS) entry which is preliminary data.</text>
</comment>
<protein>
    <submittedName>
        <fullName evidence="6">Translocation and assembly module TamB</fullName>
    </submittedName>
</protein>
<dbReference type="Pfam" id="PF04357">
    <property type="entry name" value="TamB"/>
    <property type="match status" value="1"/>
</dbReference>
<evidence type="ECO:0000256" key="2">
    <source>
        <dbReference type="ARBA" id="ARBA00022692"/>
    </source>
</evidence>
<evidence type="ECO:0000259" key="5">
    <source>
        <dbReference type="Pfam" id="PF04357"/>
    </source>
</evidence>
<proteinExistence type="predicted"/>
<dbReference type="EMBL" id="JAASQI010000001">
    <property type="protein sequence ID" value="NIJ56834.1"/>
    <property type="molecule type" value="Genomic_DNA"/>
</dbReference>
<evidence type="ECO:0000256" key="4">
    <source>
        <dbReference type="ARBA" id="ARBA00023136"/>
    </source>
</evidence>